<dbReference type="AlphaFoldDB" id="A0A6P2GZ13"/>
<feature type="transmembrane region" description="Helical" evidence="1">
    <location>
        <begin position="149"/>
        <end position="168"/>
    </location>
</feature>
<dbReference type="RefSeq" id="WP_105855315.1">
    <property type="nucleotide sequence ID" value="NZ_CABVPN010000001.1"/>
</dbReference>
<evidence type="ECO:0000313" key="2">
    <source>
        <dbReference type="EMBL" id="VWB09116.1"/>
    </source>
</evidence>
<feature type="transmembrane region" description="Helical" evidence="1">
    <location>
        <begin position="12"/>
        <end position="30"/>
    </location>
</feature>
<feature type="transmembrane region" description="Helical" evidence="1">
    <location>
        <begin position="91"/>
        <end position="113"/>
    </location>
</feature>
<evidence type="ECO:0000256" key="1">
    <source>
        <dbReference type="SAM" id="Phobius"/>
    </source>
</evidence>
<feature type="transmembrane region" description="Helical" evidence="1">
    <location>
        <begin position="51"/>
        <end position="71"/>
    </location>
</feature>
<keyword evidence="1" id="KW-0812">Transmembrane</keyword>
<sequence>MWDSIHRFLYALLIRVPILGDVVLIVNGYAYEGEHDALVRFAPPMHWFRRIVPKLVLSGLFAIWITCKLTSHFSKLPDPATKFTDMLTGIFPNLLGFGIGVYALIFALPESFFKSLRGERKTTTQTAGQPSSPQANSETPPNMINADMAYPLVMIALSIAFGAFVQFFMTILSFYVSVWLLSYCFVLMLELISLIYVSAYKSISDKQ</sequence>
<feature type="transmembrane region" description="Helical" evidence="1">
    <location>
        <begin position="174"/>
        <end position="197"/>
    </location>
</feature>
<gene>
    <name evidence="2" type="ORF">BDI24065_00250</name>
</gene>
<dbReference type="GeneID" id="93025322"/>
<accession>A0A6P2GZ13</accession>
<organism evidence="2 3">
    <name type="scientific">Burkholderia diffusa</name>
    <dbReference type="NCBI Taxonomy" id="488732"/>
    <lineage>
        <taxon>Bacteria</taxon>
        <taxon>Pseudomonadati</taxon>
        <taxon>Pseudomonadota</taxon>
        <taxon>Betaproteobacteria</taxon>
        <taxon>Burkholderiales</taxon>
        <taxon>Burkholderiaceae</taxon>
        <taxon>Burkholderia</taxon>
        <taxon>Burkholderia cepacia complex</taxon>
    </lineage>
</organism>
<keyword evidence="1" id="KW-0472">Membrane</keyword>
<keyword evidence="3" id="KW-1185">Reference proteome</keyword>
<name>A0A6P2GZ13_9BURK</name>
<protein>
    <submittedName>
        <fullName evidence="2">Uncharacterized protein</fullName>
    </submittedName>
</protein>
<dbReference type="EMBL" id="CABVPN010000001">
    <property type="protein sequence ID" value="VWB09116.1"/>
    <property type="molecule type" value="Genomic_DNA"/>
</dbReference>
<evidence type="ECO:0000313" key="3">
    <source>
        <dbReference type="Proteomes" id="UP000494125"/>
    </source>
</evidence>
<dbReference type="Proteomes" id="UP000494125">
    <property type="component" value="Unassembled WGS sequence"/>
</dbReference>
<proteinExistence type="predicted"/>
<reference evidence="2 3" key="1">
    <citation type="submission" date="2019-09" db="EMBL/GenBank/DDBJ databases">
        <authorList>
            <person name="Depoorter E."/>
        </authorList>
    </citation>
    <scope>NUCLEOTIDE SEQUENCE [LARGE SCALE GENOMIC DNA]</scope>
    <source>
        <strain evidence="2">LMG 24065</strain>
    </source>
</reference>
<keyword evidence="1" id="KW-1133">Transmembrane helix</keyword>